<dbReference type="GO" id="GO:0009252">
    <property type="term" value="P:peptidoglycan biosynthetic process"/>
    <property type="evidence" value="ECO:0007669"/>
    <property type="project" value="UniProtKB-UniRule"/>
</dbReference>
<dbReference type="HAMAP" id="MF_00033">
    <property type="entry name" value="MurG"/>
    <property type="match status" value="1"/>
</dbReference>
<evidence type="ECO:0000313" key="15">
    <source>
        <dbReference type="Proteomes" id="UP000005744"/>
    </source>
</evidence>
<keyword evidence="3 10" id="KW-0328">Glycosyltransferase</keyword>
<feature type="domain" description="Glycosyltransferase family 28 N-terminal" evidence="12">
    <location>
        <begin position="11"/>
        <end position="148"/>
    </location>
</feature>
<evidence type="ECO:0000256" key="10">
    <source>
        <dbReference type="HAMAP-Rule" id="MF_00033"/>
    </source>
</evidence>
<dbReference type="PANTHER" id="PTHR21015">
    <property type="entry name" value="UDP-N-ACETYLGLUCOSAMINE--N-ACETYLMURAMYL-(PENTAPEPTIDE) PYROPHOSPHORYL-UNDECAPRENOL N-ACETYLGLUCOSAMINE TRANSFERASE 1"/>
    <property type="match status" value="1"/>
</dbReference>
<evidence type="ECO:0000256" key="7">
    <source>
        <dbReference type="ARBA" id="ARBA00023136"/>
    </source>
</evidence>
<dbReference type="GO" id="GO:0005886">
    <property type="term" value="C:plasma membrane"/>
    <property type="evidence" value="ECO:0007669"/>
    <property type="project" value="UniProtKB-SubCell"/>
</dbReference>
<keyword evidence="7 10" id="KW-0472">Membrane</keyword>
<comment type="subcellular location">
    <subcellularLocation>
        <location evidence="10">Cell membrane</location>
        <topology evidence="10">Peripheral membrane protein</topology>
        <orientation evidence="10">Cytoplasmic side</orientation>
    </subcellularLocation>
</comment>
<feature type="binding site" evidence="10">
    <location>
        <begin position="269"/>
        <end position="274"/>
    </location>
    <ligand>
        <name>UDP-N-acetyl-alpha-D-glucosamine</name>
        <dbReference type="ChEBI" id="CHEBI:57705"/>
    </ligand>
</feature>
<proteinExistence type="inferred from homology"/>
<dbReference type="InterPro" id="IPR007235">
    <property type="entry name" value="Glyco_trans_28_C"/>
</dbReference>
<comment type="pathway">
    <text evidence="10">Cell wall biogenesis; peptidoglycan biosynthesis.</text>
</comment>
<comment type="similarity">
    <text evidence="10">Belongs to the glycosyltransferase 28 family. MurG subfamily.</text>
</comment>
<dbReference type="Pfam" id="PF04101">
    <property type="entry name" value="Glyco_tran_28_C"/>
    <property type="match status" value="1"/>
</dbReference>
<feature type="transmembrane region" description="Helical" evidence="11">
    <location>
        <begin position="100"/>
        <end position="120"/>
    </location>
</feature>
<feature type="domain" description="Glycosyl transferase family 28 C-terminal" evidence="13">
    <location>
        <begin position="192"/>
        <end position="352"/>
    </location>
</feature>
<evidence type="ECO:0000256" key="4">
    <source>
        <dbReference type="ARBA" id="ARBA00022679"/>
    </source>
</evidence>
<feature type="binding site" evidence="10">
    <location>
        <position position="169"/>
    </location>
    <ligand>
        <name>UDP-N-acetyl-alpha-D-glucosamine</name>
        <dbReference type="ChEBI" id="CHEBI:57705"/>
    </ligand>
</feature>
<name>I3CJD7_9GAMM</name>
<keyword evidence="2 10" id="KW-0132">Cell division</keyword>
<accession>I3CJD7</accession>
<gene>
    <name evidence="10" type="primary">murG</name>
    <name evidence="14" type="ORF">BegalDRAFT_2902</name>
</gene>
<dbReference type="UniPathway" id="UPA00219"/>
<sequence length="375" mass="40429">MKTSETGINPILLVAGGTGGHVFPALAIAEKLREQQVSVRWIGTRKGLEARIVPQAGIDIDYIDVSGLRGKGLTRLLTAPFQLTKALWQSLRIMRQHRPVAVVGMGGFVTGPAAVAAWLLRIPVLIHEQNAIAGLTNRLLVRIASCVMEAFPYTFPAPVRAVTTGNPLRASILELAKIEQEFAPPVLSPVRILVVGGSLGAKALNEIVPQALLSLSGEINVWHQTGEAHFEATRNAYATAKFDAIVDPFITNMSAAYQWADLVICRAGALTVCELAQAGKASILIPYPHAVDDHQTANARFLTNQNAAILVPQSVLNVSELTDLVQSLINNPTRLIEMSAKARQLARPSAVDDISQLILQWALPTISNVRHKDSV</sequence>
<dbReference type="InterPro" id="IPR004276">
    <property type="entry name" value="GlycoTrans_28_N"/>
</dbReference>
<keyword evidence="11" id="KW-1133">Transmembrane helix</keyword>
<dbReference type="AlphaFoldDB" id="I3CJD7"/>
<evidence type="ECO:0000256" key="2">
    <source>
        <dbReference type="ARBA" id="ARBA00022618"/>
    </source>
</evidence>
<feature type="binding site" evidence="10">
    <location>
        <position position="295"/>
    </location>
    <ligand>
        <name>UDP-N-acetyl-alpha-D-glucosamine</name>
        <dbReference type="ChEBI" id="CHEBI:57705"/>
    </ligand>
</feature>
<evidence type="ECO:0000259" key="12">
    <source>
        <dbReference type="Pfam" id="PF03033"/>
    </source>
</evidence>
<keyword evidence="4 10" id="KW-0808">Transferase</keyword>
<dbReference type="SUPFAM" id="SSF53756">
    <property type="entry name" value="UDP-Glycosyltransferase/glycogen phosphorylase"/>
    <property type="match status" value="1"/>
</dbReference>
<reference evidence="14 15" key="1">
    <citation type="submission" date="2011-11" db="EMBL/GenBank/DDBJ databases">
        <title>Improved High-Quality Draft sequence of Beggiatoa alba B18lD.</title>
        <authorList>
            <consortium name="US DOE Joint Genome Institute"/>
            <person name="Lucas S."/>
            <person name="Han J."/>
            <person name="Lapidus A."/>
            <person name="Cheng J.-F."/>
            <person name="Goodwin L."/>
            <person name="Pitluck S."/>
            <person name="Peters L."/>
            <person name="Mikhailova N."/>
            <person name="Held B."/>
            <person name="Detter J.C."/>
            <person name="Han C."/>
            <person name="Tapia R."/>
            <person name="Land M."/>
            <person name="Hauser L."/>
            <person name="Kyrpides N."/>
            <person name="Ivanova N."/>
            <person name="Pagani I."/>
            <person name="Samuel K."/>
            <person name="Teske A."/>
            <person name="Mueller J."/>
            <person name="Woyke T."/>
        </authorList>
    </citation>
    <scope>NUCLEOTIDE SEQUENCE [LARGE SCALE GENOMIC DNA]</scope>
    <source>
        <strain evidence="14 15">B18LD</strain>
    </source>
</reference>
<dbReference type="Pfam" id="PF03033">
    <property type="entry name" value="Glyco_transf_28"/>
    <property type="match status" value="1"/>
</dbReference>
<dbReference type="GO" id="GO:0050511">
    <property type="term" value="F:undecaprenyldiphospho-muramoylpentapeptide beta-N-acetylglucosaminyltransferase activity"/>
    <property type="evidence" value="ECO:0007669"/>
    <property type="project" value="UniProtKB-UniRule"/>
</dbReference>
<dbReference type="GO" id="GO:0008360">
    <property type="term" value="P:regulation of cell shape"/>
    <property type="evidence" value="ECO:0007669"/>
    <property type="project" value="UniProtKB-KW"/>
</dbReference>
<dbReference type="NCBIfam" id="TIGR01133">
    <property type="entry name" value="murG"/>
    <property type="match status" value="1"/>
</dbReference>
<feature type="binding site" evidence="10">
    <location>
        <position position="130"/>
    </location>
    <ligand>
        <name>UDP-N-acetyl-alpha-D-glucosamine</name>
        <dbReference type="ChEBI" id="CHEBI:57705"/>
    </ligand>
</feature>
<evidence type="ECO:0000256" key="6">
    <source>
        <dbReference type="ARBA" id="ARBA00022984"/>
    </source>
</evidence>
<dbReference type="Proteomes" id="UP000005744">
    <property type="component" value="Unassembled WGS sequence"/>
</dbReference>
<dbReference type="CDD" id="cd03785">
    <property type="entry name" value="GT28_MurG"/>
    <property type="match status" value="1"/>
</dbReference>
<evidence type="ECO:0000256" key="11">
    <source>
        <dbReference type="SAM" id="Phobius"/>
    </source>
</evidence>
<comment type="function">
    <text evidence="10">Cell wall formation. Catalyzes the transfer of a GlcNAc subunit on undecaprenyl-pyrophosphoryl-MurNAc-pentapeptide (lipid intermediate I) to form undecaprenyl-pyrophosphoryl-MurNAc-(pentapeptide)GlcNAc (lipid intermediate II).</text>
</comment>
<dbReference type="InterPro" id="IPR006009">
    <property type="entry name" value="GlcNAc_MurG"/>
</dbReference>
<dbReference type="EMBL" id="JH600070">
    <property type="protein sequence ID" value="EIJ43730.1"/>
    <property type="molecule type" value="Genomic_DNA"/>
</dbReference>
<dbReference type="HOGENOM" id="CLU_037404_2_0_6"/>
<organism evidence="14 15">
    <name type="scientific">Beggiatoa alba B18LD</name>
    <dbReference type="NCBI Taxonomy" id="395493"/>
    <lineage>
        <taxon>Bacteria</taxon>
        <taxon>Pseudomonadati</taxon>
        <taxon>Pseudomonadota</taxon>
        <taxon>Gammaproteobacteria</taxon>
        <taxon>Thiotrichales</taxon>
        <taxon>Thiotrichaceae</taxon>
        <taxon>Beggiatoa</taxon>
    </lineage>
</organism>
<feature type="binding site" evidence="10">
    <location>
        <position position="198"/>
    </location>
    <ligand>
        <name>UDP-N-acetyl-alpha-D-glucosamine</name>
        <dbReference type="ChEBI" id="CHEBI:57705"/>
    </ligand>
</feature>
<dbReference type="eggNOG" id="COG0707">
    <property type="taxonomic scope" value="Bacteria"/>
</dbReference>
<evidence type="ECO:0000256" key="3">
    <source>
        <dbReference type="ARBA" id="ARBA00022676"/>
    </source>
</evidence>
<keyword evidence="9 10" id="KW-0961">Cell wall biogenesis/degradation</keyword>
<feature type="binding site" evidence="10">
    <location>
        <begin position="18"/>
        <end position="20"/>
    </location>
    <ligand>
        <name>UDP-N-acetyl-alpha-D-glucosamine</name>
        <dbReference type="ChEBI" id="CHEBI:57705"/>
    </ligand>
</feature>
<keyword evidence="15" id="KW-1185">Reference proteome</keyword>
<evidence type="ECO:0000256" key="5">
    <source>
        <dbReference type="ARBA" id="ARBA00022960"/>
    </source>
</evidence>
<dbReference type="PANTHER" id="PTHR21015:SF22">
    <property type="entry name" value="GLYCOSYLTRANSFERASE"/>
    <property type="match status" value="1"/>
</dbReference>
<dbReference type="Gene3D" id="3.40.50.2000">
    <property type="entry name" value="Glycogen Phosphorylase B"/>
    <property type="match status" value="2"/>
</dbReference>
<comment type="catalytic activity">
    <reaction evidence="10">
        <text>di-trans,octa-cis-undecaprenyl diphospho-N-acetyl-alpha-D-muramoyl-L-alanyl-D-glutamyl-meso-2,6-diaminopimeloyl-D-alanyl-D-alanine + UDP-N-acetyl-alpha-D-glucosamine = di-trans,octa-cis-undecaprenyl diphospho-[N-acetyl-alpha-D-glucosaminyl-(1-&gt;4)]-N-acetyl-alpha-D-muramoyl-L-alanyl-D-glutamyl-meso-2,6-diaminopimeloyl-D-alanyl-D-alanine + UDP + H(+)</text>
        <dbReference type="Rhea" id="RHEA:31227"/>
        <dbReference type="ChEBI" id="CHEBI:15378"/>
        <dbReference type="ChEBI" id="CHEBI:57705"/>
        <dbReference type="ChEBI" id="CHEBI:58223"/>
        <dbReference type="ChEBI" id="CHEBI:61387"/>
        <dbReference type="ChEBI" id="CHEBI:61388"/>
        <dbReference type="EC" id="2.4.1.227"/>
    </reaction>
</comment>
<keyword evidence="8 10" id="KW-0131">Cell cycle</keyword>
<keyword evidence="1 10" id="KW-1003">Cell membrane</keyword>
<keyword evidence="6 10" id="KW-0573">Peptidoglycan synthesis</keyword>
<dbReference type="GO" id="GO:0071555">
    <property type="term" value="P:cell wall organization"/>
    <property type="evidence" value="ECO:0007669"/>
    <property type="project" value="UniProtKB-KW"/>
</dbReference>
<dbReference type="GO" id="GO:0005975">
    <property type="term" value="P:carbohydrate metabolic process"/>
    <property type="evidence" value="ECO:0007669"/>
    <property type="project" value="InterPro"/>
</dbReference>
<evidence type="ECO:0000313" key="14">
    <source>
        <dbReference type="EMBL" id="EIJ43730.1"/>
    </source>
</evidence>
<dbReference type="EC" id="2.4.1.227" evidence="10"/>
<evidence type="ECO:0000256" key="8">
    <source>
        <dbReference type="ARBA" id="ARBA00023306"/>
    </source>
</evidence>
<keyword evidence="11" id="KW-0812">Transmembrane</keyword>
<dbReference type="RefSeq" id="WP_002691169.1">
    <property type="nucleotide sequence ID" value="NZ_JH600070.1"/>
</dbReference>
<evidence type="ECO:0000259" key="13">
    <source>
        <dbReference type="Pfam" id="PF04101"/>
    </source>
</evidence>
<dbReference type="STRING" id="395493.BegalDRAFT_2902"/>
<keyword evidence="5 10" id="KW-0133">Cell shape</keyword>
<dbReference type="GO" id="GO:0051301">
    <property type="term" value="P:cell division"/>
    <property type="evidence" value="ECO:0007669"/>
    <property type="project" value="UniProtKB-KW"/>
</dbReference>
<evidence type="ECO:0000256" key="1">
    <source>
        <dbReference type="ARBA" id="ARBA00022475"/>
    </source>
</evidence>
<protein>
    <recommendedName>
        <fullName evidence="10">UDP-N-acetylglucosamine--N-acetylmuramyl-(pentapeptide) pyrophosphoryl-undecaprenol N-acetylglucosamine transferase</fullName>
        <ecNumber evidence="10">2.4.1.227</ecNumber>
    </recommendedName>
    <alternativeName>
        <fullName evidence="10">Undecaprenyl-PP-MurNAc-pentapeptide-UDPGlcNAc GlcNAc transferase</fullName>
    </alternativeName>
</protein>
<dbReference type="GO" id="GO:0051991">
    <property type="term" value="F:UDP-N-acetyl-D-glucosamine:N-acetylmuramoyl-L-alanyl-D-glutamyl-meso-2,6-diaminopimelyl-D-alanyl-D-alanine-diphosphoundecaprenol 4-beta-N-acetylglucosaminlytransferase activity"/>
    <property type="evidence" value="ECO:0007669"/>
    <property type="project" value="RHEA"/>
</dbReference>
<feature type="binding site" evidence="10">
    <location>
        <position position="250"/>
    </location>
    <ligand>
        <name>UDP-N-acetyl-alpha-D-glucosamine</name>
        <dbReference type="ChEBI" id="CHEBI:57705"/>
    </ligand>
</feature>
<evidence type="ECO:0000256" key="9">
    <source>
        <dbReference type="ARBA" id="ARBA00023316"/>
    </source>
</evidence>